<dbReference type="SUPFAM" id="SSF48371">
    <property type="entry name" value="ARM repeat"/>
    <property type="match status" value="1"/>
</dbReference>
<gene>
    <name evidence="2" type="ORF">GKQ51_23120</name>
</gene>
<dbReference type="SMART" id="SM00567">
    <property type="entry name" value="EZ_HEAT"/>
    <property type="match status" value="4"/>
</dbReference>
<feature type="domain" description="NACHT" evidence="1">
    <location>
        <begin position="407"/>
        <end position="532"/>
    </location>
</feature>
<reference evidence="2 3" key="1">
    <citation type="submission" date="2020-12" db="EMBL/GenBank/DDBJ databases">
        <title>Genomic Analysis and Response surface optimization of nitrogen-fixing conditions for A. chroococcum strain HR1, Isolation from rhizosphere soil.</title>
        <authorList>
            <person name="Li J."/>
            <person name="Yang H."/>
            <person name="Liu H."/>
            <person name="Wang C."/>
            <person name="Tian Y."/>
            <person name="Lu X.Y."/>
        </authorList>
    </citation>
    <scope>NUCLEOTIDE SEQUENCE [LARGE SCALE GENOMIC DNA]</scope>
    <source>
        <strain evidence="2 3">HR1</strain>
        <plasmid evidence="2 3">unnamed1</plasmid>
    </source>
</reference>
<accession>A0AAP9YH52</accession>
<keyword evidence="2" id="KW-0614">Plasmid</keyword>
<dbReference type="PROSITE" id="PS51257">
    <property type="entry name" value="PROKAR_LIPOPROTEIN"/>
    <property type="match status" value="1"/>
</dbReference>
<dbReference type="PANTHER" id="PTHR46844">
    <property type="entry name" value="SLR5058 PROTEIN"/>
    <property type="match status" value="1"/>
</dbReference>
<dbReference type="SUPFAM" id="SSF52540">
    <property type="entry name" value="P-loop containing nucleoside triphosphate hydrolases"/>
    <property type="match status" value="1"/>
</dbReference>
<dbReference type="Gene3D" id="3.40.50.300">
    <property type="entry name" value="P-loop containing nucleotide triphosphate hydrolases"/>
    <property type="match status" value="1"/>
</dbReference>
<name>A0AAP9YH52_9GAMM</name>
<evidence type="ECO:0000259" key="1">
    <source>
        <dbReference type="PROSITE" id="PS50837"/>
    </source>
</evidence>
<dbReference type="Pfam" id="PF05729">
    <property type="entry name" value="NACHT"/>
    <property type="match status" value="1"/>
</dbReference>
<dbReference type="Gene3D" id="1.25.10.10">
    <property type="entry name" value="Leucine-rich Repeat Variant"/>
    <property type="match status" value="1"/>
</dbReference>
<dbReference type="InterPro" id="IPR004155">
    <property type="entry name" value="PBS_lyase_HEAT"/>
</dbReference>
<evidence type="ECO:0000313" key="2">
    <source>
        <dbReference type="EMBL" id="QQE91096.1"/>
    </source>
</evidence>
<proteinExistence type="predicted"/>
<evidence type="ECO:0000313" key="3">
    <source>
        <dbReference type="Proteomes" id="UP000596192"/>
    </source>
</evidence>
<dbReference type="Pfam" id="PF13289">
    <property type="entry name" value="SIR2_2"/>
    <property type="match status" value="1"/>
</dbReference>
<dbReference type="InterPro" id="IPR011989">
    <property type="entry name" value="ARM-like"/>
</dbReference>
<dbReference type="PROSITE" id="PS50837">
    <property type="entry name" value="NACHT"/>
    <property type="match status" value="1"/>
</dbReference>
<organism evidence="2 3">
    <name type="scientific">Azotobacter chroococcum</name>
    <dbReference type="NCBI Taxonomy" id="353"/>
    <lineage>
        <taxon>Bacteria</taxon>
        <taxon>Pseudomonadati</taxon>
        <taxon>Pseudomonadota</taxon>
        <taxon>Gammaproteobacteria</taxon>
        <taxon>Pseudomonadales</taxon>
        <taxon>Pseudomonadaceae</taxon>
        <taxon>Azotobacter</taxon>
    </lineage>
</organism>
<dbReference type="AlphaFoldDB" id="A0AAP9YH52"/>
<dbReference type="EMBL" id="CP066311">
    <property type="protein sequence ID" value="QQE91096.1"/>
    <property type="molecule type" value="Genomic_DNA"/>
</dbReference>
<dbReference type="Proteomes" id="UP000596192">
    <property type="component" value="Plasmid unnamed1"/>
</dbReference>
<geneLocation type="plasmid" evidence="2 3">
    <name>unnamed1</name>
</geneLocation>
<dbReference type="InterPro" id="IPR027417">
    <property type="entry name" value="P-loop_NTPase"/>
</dbReference>
<protein>
    <submittedName>
        <fullName evidence="2">HEAT repeat domain-containing protein</fullName>
    </submittedName>
</protein>
<dbReference type="Pfam" id="PF13646">
    <property type="entry name" value="HEAT_2"/>
    <property type="match status" value="1"/>
</dbReference>
<dbReference type="PANTHER" id="PTHR46844:SF1">
    <property type="entry name" value="SLR5058 PROTEIN"/>
    <property type="match status" value="1"/>
</dbReference>
<dbReference type="InterPro" id="IPR016024">
    <property type="entry name" value="ARM-type_fold"/>
</dbReference>
<dbReference type="InterPro" id="IPR007111">
    <property type="entry name" value="NACHT_NTPase"/>
</dbReference>
<sequence length="1061" mass="120617">MNDDIRLKELKKDIAAGRVVIIAGTGVSIAACDNQEVDGYKVATWPGLLNHGIHYCKTIQLIDEQEAELLTEQIRSGKTDFLISVAEFLSQRMRIKGEGVFRGWLRNTIGQLRIKDRAILNALESLSGIIATLNYDSLIEDGTGRRAVTWQETTDVEEVLTEKERNAVLHLHGWFKDSESVVLGLSSYHAVRDHAHASGVLQLFAMSKTLLFVGCGDTVLDPNFTRLIEWGKEALKDIPPRHYLLCNTSKVAEFQRKLSDAPWLQPLDYGENHELLVTFLRALAPGCGLPASTRPHASAGPGFDLDAYRLAMLRRYSRLKLEELDPTTHDVRPLTLTGMFIEQSARECAEFMPRVFELPKELQRRLREAGEIEGGEFDEEMLQQHYRAYIEQSPRPVLEIMNDPALTRLVILGDPGSGKSTLLQYLLLTWAERISPDPAREALPLLIELREYGRLRSEGKAHDFLGYLHDGTSVRWHFDQNRLDEWLKTNPSVILFDGLDEIFDSTLRRETSTAIHRFADEYPLARVVVTSRIIGYQHQTWSDEHFRHFMLQELDETQIADFVARWHLAAYEEAAKGKEKRALLARAIEDSTAIRELAGNPLLLTMMAILNRTQDLPRDRAELYEQCARLLLHKWKVDLAFAPDPELAKASLDYQDKRNLMFHVARRMQTSGHGLAGNLIDEAALEATLADGLKSVSGLRPERAARALIEQLRGRSFMLCSIGGRSYAFVHRTFLEYFCAAEIHMRFEKEQSLSIEELKTGIFGHWQEETWHEVLCLLAGMIAPRFVREILEWLLAQPDPNDTCHHVFLAARCVGEVRKRAELGTWEALVLNRTKALIQFDLSHAYDFRDDDARIVAEIRSRAVDTVATTWRGLSETYAWLKARAQSDENGAVRVSAVKALAHGWRDHPDTLPWLKARAQSDEDWVVRVSAVSALARGWRDHPDTLPWLKARAQSDENEYVRASAVAALARGWRVHPDTLPWLKARAQSDENEYVRASAMEALARGWRDYPDTLPWLKARAQSDENEYVRASAVKALARGWKDDPQVWVLLSNLKPKPPMS</sequence>